<dbReference type="PANTHER" id="PTHR40265:SF1">
    <property type="entry name" value="GLYOXALASE-LIKE DOMAIN-CONTAINING PROTEIN"/>
    <property type="match status" value="1"/>
</dbReference>
<dbReference type="InterPro" id="IPR029068">
    <property type="entry name" value="Glyas_Bleomycin-R_OHBP_Dase"/>
</dbReference>
<dbReference type="PANTHER" id="PTHR40265">
    <property type="entry name" value="BLL2707 PROTEIN"/>
    <property type="match status" value="1"/>
</dbReference>
<organism evidence="2 3">
    <name type="scientific">Afipia massiliensis</name>
    <dbReference type="NCBI Taxonomy" id="211460"/>
    <lineage>
        <taxon>Bacteria</taxon>
        <taxon>Pseudomonadati</taxon>
        <taxon>Pseudomonadota</taxon>
        <taxon>Alphaproteobacteria</taxon>
        <taxon>Hyphomicrobiales</taxon>
        <taxon>Nitrobacteraceae</taxon>
        <taxon>Afipia</taxon>
    </lineage>
</organism>
<dbReference type="EMBL" id="LBIA02000001">
    <property type="protein sequence ID" value="TKT73404.1"/>
    <property type="molecule type" value="Genomic_DNA"/>
</dbReference>
<protein>
    <submittedName>
        <fullName evidence="2">VOC family protein</fullName>
    </submittedName>
</protein>
<feature type="domain" description="Glyoxalase-like" evidence="1">
    <location>
        <begin position="5"/>
        <end position="186"/>
    </location>
</feature>
<dbReference type="Gene3D" id="3.10.180.10">
    <property type="entry name" value="2,3-Dihydroxybiphenyl 1,2-Dioxygenase, domain 1"/>
    <property type="match status" value="1"/>
</dbReference>
<dbReference type="CDD" id="cd06587">
    <property type="entry name" value="VOC"/>
    <property type="match status" value="1"/>
</dbReference>
<dbReference type="SUPFAM" id="SSF54593">
    <property type="entry name" value="Glyoxalase/Bleomycin resistance protein/Dihydroxybiphenyl dioxygenase"/>
    <property type="match status" value="1"/>
</dbReference>
<dbReference type="OrthoDB" id="9812467at2"/>
<comment type="caution">
    <text evidence="2">The sequence shown here is derived from an EMBL/GenBank/DDBJ whole genome shotgun (WGS) entry which is preliminary data.</text>
</comment>
<proteinExistence type="predicted"/>
<dbReference type="Pfam" id="PF13468">
    <property type="entry name" value="Glyoxalase_3"/>
    <property type="match status" value="1"/>
</dbReference>
<dbReference type="InterPro" id="IPR025870">
    <property type="entry name" value="Glyoxalase-like_dom"/>
</dbReference>
<sequence>MARGLDHIVHAVRDLDAAADFYRRAGFKVGARNRHPWGTHNHVVQFPNFFIEVLTVGEPEKLVGEGLPQIFGAANRDAIARGDGFSMLILESTDIEVDVADFEASGIGASSALPFSREAVLPDGSTTTVGFSLAFARDALSPHTGFAACQQHNPAAFWKPDYQQHANGASGVLGAVLVADNPTDHHIFLSAYTGVRDLHASSIGVTAATPRGDVEIMEAVSFRDQFGTAPKLDGEGASLKGLRLAVPDIDALERVLRAGGVASHRQTGRLVVPPETAFGATLIFETPAGI</sequence>
<evidence type="ECO:0000313" key="2">
    <source>
        <dbReference type="EMBL" id="TKT73404.1"/>
    </source>
</evidence>
<keyword evidence="3" id="KW-1185">Reference proteome</keyword>
<dbReference type="RefSeq" id="WP_046829929.1">
    <property type="nucleotide sequence ID" value="NZ_LBIA02000001.1"/>
</dbReference>
<reference evidence="2" key="1">
    <citation type="submission" date="2019-04" db="EMBL/GenBank/DDBJ databases">
        <title>Whole genome sequencing of cave bacteria.</title>
        <authorList>
            <person name="Gan H.M."/>
            <person name="Barton H."/>
            <person name="Savka M.A."/>
        </authorList>
    </citation>
    <scope>NUCLEOTIDE SEQUENCE [LARGE SCALE GENOMIC DNA]</scope>
    <source>
        <strain evidence="2">LC387</strain>
    </source>
</reference>
<evidence type="ECO:0000313" key="3">
    <source>
        <dbReference type="Proteomes" id="UP000034832"/>
    </source>
</evidence>
<dbReference type="Proteomes" id="UP000034832">
    <property type="component" value="Unassembled WGS sequence"/>
</dbReference>
<name>A0A4U6BX21_9BRAD</name>
<evidence type="ECO:0000259" key="1">
    <source>
        <dbReference type="Pfam" id="PF13468"/>
    </source>
</evidence>
<dbReference type="STRING" id="211460.YH63_19125"/>
<gene>
    <name evidence="2" type="ORF">YH63_019345</name>
</gene>
<accession>A0A4U6BX21</accession>
<dbReference type="AlphaFoldDB" id="A0A4U6BX21"/>